<name>A0A0M4FZJ5_9BACI</name>
<evidence type="ECO:0000256" key="1">
    <source>
        <dbReference type="ARBA" id="ARBA00004635"/>
    </source>
</evidence>
<evidence type="ECO:0000256" key="5">
    <source>
        <dbReference type="ARBA" id="ARBA00023288"/>
    </source>
</evidence>
<keyword evidence="3" id="KW-0472">Membrane</keyword>
<dbReference type="STRING" id="1441095.AM592_16585"/>
<keyword evidence="10" id="KW-1185">Reference proteome</keyword>
<reference evidence="9 10" key="2">
    <citation type="journal article" date="2016" name="Int. J. Syst. Evol. Microbiol.">
        <title>Bacillus gobiensis sp. nov., isolated from a soil sample.</title>
        <authorList>
            <person name="Liu B."/>
            <person name="Liu G.H."/>
            <person name="Cetin S."/>
            <person name="Schumann P."/>
            <person name="Pan Z.Z."/>
            <person name="Chen Q.Q."/>
        </authorList>
    </citation>
    <scope>NUCLEOTIDE SEQUENCE [LARGE SCALE GENOMIC DNA]</scope>
    <source>
        <strain evidence="9 10">FJAT-4402</strain>
    </source>
</reference>
<organism evidence="9 10">
    <name type="scientific">Bacillus gobiensis</name>
    <dbReference type="NCBI Taxonomy" id="1441095"/>
    <lineage>
        <taxon>Bacteria</taxon>
        <taxon>Bacillati</taxon>
        <taxon>Bacillota</taxon>
        <taxon>Bacilli</taxon>
        <taxon>Bacillales</taxon>
        <taxon>Bacillaceae</taxon>
        <taxon>Bacillus</taxon>
    </lineage>
</organism>
<proteinExistence type="inferred from homology"/>
<dbReference type="Pfam" id="PF03180">
    <property type="entry name" value="Lipoprotein_9"/>
    <property type="match status" value="1"/>
</dbReference>
<sequence length="279" mass="30698">MNKITKISSLVLIFSFILVLAACGSSSNGSSDKVKEVKVGVVGNSDDPIWKQVNKNLAKDNIKVSLVKFTDGIIANQSLDNKELDLTAFQHNAFLNQEEKQKGYKFTVIGQSYIVPLNVYSHHLKSIKQVKEGDKIAIPNNVTNAGRALKVLESAGLIKLDPSKGYSPAVKDITENKLHLNIVEVDPAKIPSLLPDFAAGITNSNFIIDNKMDPIKDSIYHIQPDLNDPNNKPWINVIVSSTADKNNSTYKKVVKAYQTQSVANTIKKTYNGVYVPAFK</sequence>
<evidence type="ECO:0000256" key="4">
    <source>
        <dbReference type="ARBA" id="ARBA00023139"/>
    </source>
</evidence>
<keyword evidence="4" id="KW-0564">Palmitate</keyword>
<evidence type="ECO:0000256" key="3">
    <source>
        <dbReference type="ARBA" id="ARBA00023136"/>
    </source>
</evidence>
<keyword evidence="2 8" id="KW-0732">Signal</keyword>
<dbReference type="PANTHER" id="PTHR30429:SF3">
    <property type="entry name" value="LIPOPROTEIN"/>
    <property type="match status" value="1"/>
</dbReference>
<keyword evidence="5 6" id="KW-0449">Lipoprotein</keyword>
<accession>A0A0M4FZJ5</accession>
<dbReference type="PATRIC" id="fig|1441095.3.peg.3674"/>
<reference evidence="10" key="1">
    <citation type="submission" date="2015-08" db="EMBL/GenBank/DDBJ databases">
        <title>Genome sequencing project for genomic taxonomy and phylogenomics of Bacillus-like bacteria.</title>
        <authorList>
            <person name="Liu B."/>
            <person name="Wang J."/>
            <person name="Zhu Y."/>
            <person name="Liu G."/>
            <person name="Chen Q."/>
            <person name="Chen Z."/>
            <person name="Lan J."/>
            <person name="Che J."/>
            <person name="Ge C."/>
            <person name="Shi H."/>
            <person name="Pan Z."/>
            <person name="Liu X."/>
        </authorList>
    </citation>
    <scope>NUCLEOTIDE SEQUENCE [LARGE SCALE GENOMIC DNA]</scope>
    <source>
        <strain evidence="10">FJAT-4402</strain>
    </source>
</reference>
<dbReference type="AlphaFoldDB" id="A0A0M4FZJ5"/>
<dbReference type="PIRSF" id="PIRSF002854">
    <property type="entry name" value="MetQ"/>
    <property type="match status" value="1"/>
</dbReference>
<dbReference type="EMBL" id="CP012600">
    <property type="protein sequence ID" value="ALC83013.1"/>
    <property type="molecule type" value="Genomic_DNA"/>
</dbReference>
<dbReference type="OrthoDB" id="9812878at2"/>
<dbReference type="PANTHER" id="PTHR30429">
    <property type="entry name" value="D-METHIONINE-BINDING LIPOPROTEIN METQ"/>
    <property type="match status" value="1"/>
</dbReference>
<dbReference type="PROSITE" id="PS51257">
    <property type="entry name" value="PROKAR_LIPOPROTEIN"/>
    <property type="match status" value="1"/>
</dbReference>
<gene>
    <name evidence="9" type="ORF">AM592_16585</name>
</gene>
<evidence type="ECO:0000256" key="7">
    <source>
        <dbReference type="PIRSR" id="PIRSR002854-1"/>
    </source>
</evidence>
<feature type="chain" id="PRO_5039230400" description="Lipoprotein" evidence="8">
    <location>
        <begin position="22"/>
        <end position="279"/>
    </location>
</feature>
<dbReference type="SUPFAM" id="SSF53850">
    <property type="entry name" value="Periplasmic binding protein-like II"/>
    <property type="match status" value="1"/>
</dbReference>
<evidence type="ECO:0000256" key="8">
    <source>
        <dbReference type="SAM" id="SignalP"/>
    </source>
</evidence>
<dbReference type="Gene3D" id="3.40.190.10">
    <property type="entry name" value="Periplasmic binding protein-like II"/>
    <property type="match status" value="2"/>
</dbReference>
<comment type="similarity">
    <text evidence="6">Belongs to the nlpA lipoprotein family.</text>
</comment>
<evidence type="ECO:0000313" key="10">
    <source>
        <dbReference type="Proteomes" id="UP000067625"/>
    </source>
</evidence>
<evidence type="ECO:0000313" key="9">
    <source>
        <dbReference type="EMBL" id="ALC83013.1"/>
    </source>
</evidence>
<dbReference type="InterPro" id="IPR004872">
    <property type="entry name" value="Lipoprotein_NlpA"/>
</dbReference>
<protein>
    <recommendedName>
        <fullName evidence="6">Lipoprotein</fullName>
    </recommendedName>
</protein>
<dbReference type="RefSeq" id="WP_053604840.1">
    <property type="nucleotide sequence ID" value="NZ_CP012600.1"/>
</dbReference>
<feature type="signal peptide" evidence="8">
    <location>
        <begin position="1"/>
        <end position="21"/>
    </location>
</feature>
<evidence type="ECO:0000256" key="6">
    <source>
        <dbReference type="PIRNR" id="PIRNR002854"/>
    </source>
</evidence>
<comment type="subcellular location">
    <subcellularLocation>
        <location evidence="1">Membrane</location>
        <topology evidence="1">Lipid-anchor</topology>
    </subcellularLocation>
</comment>
<dbReference type="Proteomes" id="UP000067625">
    <property type="component" value="Chromosome"/>
</dbReference>
<dbReference type="GO" id="GO:0016020">
    <property type="term" value="C:membrane"/>
    <property type="evidence" value="ECO:0007669"/>
    <property type="project" value="UniProtKB-SubCell"/>
</dbReference>
<evidence type="ECO:0000256" key="2">
    <source>
        <dbReference type="ARBA" id="ARBA00022729"/>
    </source>
</evidence>
<feature type="lipid moiety-binding region" description="S-diacylglycerol cysteine" evidence="7">
    <location>
        <position position="23"/>
    </location>
</feature>